<dbReference type="GO" id="GO:0000155">
    <property type="term" value="F:phosphorelay sensor kinase activity"/>
    <property type="evidence" value="ECO:0007669"/>
    <property type="project" value="InterPro"/>
</dbReference>
<dbReference type="RefSeq" id="WP_194450177.1">
    <property type="nucleotide sequence ID" value="NZ_CP063849.1"/>
</dbReference>
<evidence type="ECO:0000313" key="3">
    <source>
        <dbReference type="EMBL" id="QOY88515.1"/>
    </source>
</evidence>
<name>A0A7S7NRR6_PALFE</name>
<dbReference type="InterPro" id="IPR010559">
    <property type="entry name" value="Sig_transdc_His_kin_internal"/>
</dbReference>
<evidence type="ECO:0000313" key="4">
    <source>
        <dbReference type="Proteomes" id="UP000593892"/>
    </source>
</evidence>
<feature type="transmembrane region" description="Helical" evidence="1">
    <location>
        <begin position="39"/>
        <end position="59"/>
    </location>
</feature>
<organism evidence="3 4">
    <name type="scientific">Paludibaculum fermentans</name>
    <dbReference type="NCBI Taxonomy" id="1473598"/>
    <lineage>
        <taxon>Bacteria</taxon>
        <taxon>Pseudomonadati</taxon>
        <taxon>Acidobacteriota</taxon>
        <taxon>Terriglobia</taxon>
        <taxon>Bryobacterales</taxon>
        <taxon>Bryobacteraceae</taxon>
        <taxon>Paludibaculum</taxon>
    </lineage>
</organism>
<keyword evidence="3" id="KW-0418">Kinase</keyword>
<keyword evidence="4" id="KW-1185">Reference proteome</keyword>
<dbReference type="PANTHER" id="PTHR34220">
    <property type="entry name" value="SENSOR HISTIDINE KINASE YPDA"/>
    <property type="match status" value="1"/>
</dbReference>
<dbReference type="GO" id="GO:0016020">
    <property type="term" value="C:membrane"/>
    <property type="evidence" value="ECO:0007669"/>
    <property type="project" value="InterPro"/>
</dbReference>
<sequence>MYSARTYWLCQILGWTAWTIANGAVYGAYTGNRQPSQMFATVWFGLAGFLGSHCLRLWIRRAGWVALPILPGAARALGAAIVTSTGVTLASLVVMIYVFHFLTWEITRFTGYVVNILFWTAVFSLWLALYFGAHYFARSRRAELHALQLDLTAREASFLALRAQLNPHFLFNCLNSIRALISEDPPRAQHAVTMLSSLLRYTLQSGERADVPLSEELDMVDEYLALELIRFEDRLKVQRDIPPAALAARLPPMLLQTLVENALKHGIARQTSGGTVSIAAALDHGRLELRVANPGTLAPEPGATGIGLENARRRLNLRYGDRAILEVSQQTSPEGPVVLATVSVPQ</sequence>
<keyword evidence="1" id="KW-1133">Transmembrane helix</keyword>
<dbReference type="InterPro" id="IPR036890">
    <property type="entry name" value="HATPase_C_sf"/>
</dbReference>
<evidence type="ECO:0000259" key="2">
    <source>
        <dbReference type="Pfam" id="PF06580"/>
    </source>
</evidence>
<dbReference type="Pfam" id="PF06580">
    <property type="entry name" value="His_kinase"/>
    <property type="match status" value="1"/>
</dbReference>
<dbReference type="EMBL" id="CP063849">
    <property type="protein sequence ID" value="QOY88515.1"/>
    <property type="molecule type" value="Genomic_DNA"/>
</dbReference>
<reference evidence="3 4" key="1">
    <citation type="submission" date="2020-10" db="EMBL/GenBank/DDBJ databases">
        <title>Complete genome sequence of Paludibaculum fermentans P105T, a facultatively anaerobic acidobacterium capable of dissimilatory Fe(III) reduction.</title>
        <authorList>
            <person name="Dedysh S.N."/>
            <person name="Beletsky A.V."/>
            <person name="Kulichevskaya I.S."/>
            <person name="Mardanov A.V."/>
            <person name="Ravin N.V."/>
        </authorList>
    </citation>
    <scope>NUCLEOTIDE SEQUENCE [LARGE SCALE GENOMIC DNA]</scope>
    <source>
        <strain evidence="3 4">P105</strain>
    </source>
</reference>
<gene>
    <name evidence="3" type="ORF">IRI77_00685</name>
</gene>
<protein>
    <submittedName>
        <fullName evidence="3">Histidine kinase</fullName>
    </submittedName>
</protein>
<dbReference type="Proteomes" id="UP000593892">
    <property type="component" value="Chromosome"/>
</dbReference>
<accession>A0A7S7NRR6</accession>
<feature type="transmembrane region" description="Helical" evidence="1">
    <location>
        <begin position="79"/>
        <end position="100"/>
    </location>
</feature>
<dbReference type="PANTHER" id="PTHR34220:SF7">
    <property type="entry name" value="SENSOR HISTIDINE KINASE YPDA"/>
    <property type="match status" value="1"/>
</dbReference>
<dbReference type="Gene3D" id="3.30.565.10">
    <property type="entry name" value="Histidine kinase-like ATPase, C-terminal domain"/>
    <property type="match status" value="1"/>
</dbReference>
<proteinExistence type="predicted"/>
<feature type="domain" description="Signal transduction histidine kinase internal region" evidence="2">
    <location>
        <begin position="158"/>
        <end position="235"/>
    </location>
</feature>
<keyword evidence="1" id="KW-0472">Membrane</keyword>
<dbReference type="SUPFAM" id="SSF55874">
    <property type="entry name" value="ATPase domain of HSP90 chaperone/DNA topoisomerase II/histidine kinase"/>
    <property type="match status" value="1"/>
</dbReference>
<keyword evidence="1" id="KW-0812">Transmembrane</keyword>
<dbReference type="KEGG" id="pfer:IRI77_00685"/>
<dbReference type="AlphaFoldDB" id="A0A7S7NRR6"/>
<feature type="transmembrane region" description="Helical" evidence="1">
    <location>
        <begin position="112"/>
        <end position="131"/>
    </location>
</feature>
<dbReference type="InterPro" id="IPR050640">
    <property type="entry name" value="Bact_2-comp_sensor_kinase"/>
</dbReference>
<keyword evidence="3" id="KW-0808">Transferase</keyword>
<evidence type="ECO:0000256" key="1">
    <source>
        <dbReference type="SAM" id="Phobius"/>
    </source>
</evidence>